<dbReference type="InterPro" id="IPR044876">
    <property type="entry name" value="HRDC_dom_sf"/>
</dbReference>
<feature type="region of interest" description="Disordered" evidence="1">
    <location>
        <begin position="1"/>
        <end position="30"/>
    </location>
</feature>
<dbReference type="Pfam" id="PF00570">
    <property type="entry name" value="HRDC"/>
    <property type="match status" value="1"/>
</dbReference>
<dbReference type="PANTHER" id="PTHR47649">
    <property type="entry name" value="RIBONUCLEASE D"/>
    <property type="match status" value="1"/>
</dbReference>
<dbReference type="PANTHER" id="PTHR47649:SF1">
    <property type="entry name" value="RIBONUCLEASE D"/>
    <property type="match status" value="1"/>
</dbReference>
<feature type="region of interest" description="Disordered" evidence="1">
    <location>
        <begin position="327"/>
        <end position="347"/>
    </location>
</feature>
<dbReference type="GO" id="GO:0006139">
    <property type="term" value="P:nucleobase-containing compound metabolic process"/>
    <property type="evidence" value="ECO:0007669"/>
    <property type="project" value="InterPro"/>
</dbReference>
<dbReference type="InterPro" id="IPR002562">
    <property type="entry name" value="3'-5'_exonuclease_dom"/>
</dbReference>
<dbReference type="InterPro" id="IPR051086">
    <property type="entry name" value="RNase_D-like"/>
</dbReference>
<dbReference type="AlphaFoldDB" id="A0A6J7HQZ5"/>
<dbReference type="Pfam" id="PF01612">
    <property type="entry name" value="DNA_pol_A_exo1"/>
    <property type="match status" value="1"/>
</dbReference>
<dbReference type="PROSITE" id="PS50967">
    <property type="entry name" value="HRDC"/>
    <property type="match status" value="1"/>
</dbReference>
<organism evidence="3">
    <name type="scientific">freshwater metagenome</name>
    <dbReference type="NCBI Taxonomy" id="449393"/>
    <lineage>
        <taxon>unclassified sequences</taxon>
        <taxon>metagenomes</taxon>
        <taxon>ecological metagenomes</taxon>
    </lineage>
</organism>
<dbReference type="Pfam" id="PF18305">
    <property type="entry name" value="DNA_pol_A_exoN"/>
    <property type="match status" value="1"/>
</dbReference>
<feature type="compositionally biased region" description="Acidic residues" evidence="1">
    <location>
        <begin position="1"/>
        <end position="13"/>
    </location>
</feature>
<dbReference type="SMART" id="SM00474">
    <property type="entry name" value="35EXOc"/>
    <property type="match status" value="1"/>
</dbReference>
<proteinExistence type="predicted"/>
<dbReference type="Gene3D" id="3.30.420.10">
    <property type="entry name" value="Ribonuclease H-like superfamily/Ribonuclease H"/>
    <property type="match status" value="1"/>
</dbReference>
<evidence type="ECO:0000313" key="3">
    <source>
        <dbReference type="EMBL" id="CAB4921852.1"/>
    </source>
</evidence>
<dbReference type="SMART" id="SM00341">
    <property type="entry name" value="HRDC"/>
    <property type="match status" value="1"/>
</dbReference>
<protein>
    <submittedName>
        <fullName evidence="3">Unannotated protein</fullName>
    </submittedName>
</protein>
<name>A0A6J7HQZ5_9ZZZZ</name>
<dbReference type="SUPFAM" id="SSF53098">
    <property type="entry name" value="Ribonuclease H-like"/>
    <property type="match status" value="1"/>
</dbReference>
<feature type="compositionally biased region" description="Low complexity" evidence="1">
    <location>
        <begin position="14"/>
        <end position="30"/>
    </location>
</feature>
<dbReference type="InterPro" id="IPR036397">
    <property type="entry name" value="RNaseH_sf"/>
</dbReference>
<feature type="domain" description="HRDC" evidence="2">
    <location>
        <begin position="250"/>
        <end position="330"/>
    </location>
</feature>
<evidence type="ECO:0000259" key="2">
    <source>
        <dbReference type="PROSITE" id="PS50967"/>
    </source>
</evidence>
<evidence type="ECO:0000256" key="1">
    <source>
        <dbReference type="SAM" id="MobiDB-lite"/>
    </source>
</evidence>
<reference evidence="3" key="1">
    <citation type="submission" date="2020-05" db="EMBL/GenBank/DDBJ databases">
        <authorList>
            <person name="Chiriac C."/>
            <person name="Salcher M."/>
            <person name="Ghai R."/>
            <person name="Kavagutti S V."/>
        </authorList>
    </citation>
    <scope>NUCLEOTIDE SEQUENCE</scope>
</reference>
<dbReference type="GO" id="GO:0003676">
    <property type="term" value="F:nucleic acid binding"/>
    <property type="evidence" value="ECO:0007669"/>
    <property type="project" value="InterPro"/>
</dbReference>
<sequence length="449" mass="48809">MPDTPDTEPEAVEADAAPEAAPEAAEPAAEPEALPAPLLELRDGLPEVVETDARLAEACAALAAGTGPIAIDAERASGYRYSNRAYLIQLRREGAGTWLVDPIPLTTLDPLQEALGDAEWILHAATQDLPCLREVGLTPTSIFDTELAGRLLGYPRVGLATLVETVLGLRMRKEHSAADWSTRPLPKAWLDYAALDVEVLLELREHMIAELEKAGKTEWARQEFDNLLGFEPAVRVDAWRRTSGVHRLRGRRALGAARALWEARDAIAAERDVTPGRILPDSAIVAAATAMPTDRRALLATPGFHGRGASRYSSTWVDALQRVREMSEDELPTRAPRGDGPPHPRTWAEREPVADRRFKAAREAMLNLAEVHHLPVENLLTPDYLRRLMWTPPETRDPAGLAEAVRAQLATYGARPWQAELITGALVGAILGADVEPAAGPEAEPADGE</sequence>
<dbReference type="Gene3D" id="1.10.150.80">
    <property type="entry name" value="HRDC domain"/>
    <property type="match status" value="2"/>
</dbReference>
<dbReference type="EMBL" id="CAFBMW010000004">
    <property type="protein sequence ID" value="CAB4921852.1"/>
    <property type="molecule type" value="Genomic_DNA"/>
</dbReference>
<dbReference type="CDD" id="cd06142">
    <property type="entry name" value="RNaseD_exo"/>
    <property type="match status" value="1"/>
</dbReference>
<feature type="compositionally biased region" description="Basic and acidic residues" evidence="1">
    <location>
        <begin position="336"/>
        <end position="347"/>
    </location>
</feature>
<dbReference type="InterPro" id="IPR002121">
    <property type="entry name" value="HRDC_dom"/>
</dbReference>
<gene>
    <name evidence="3" type="ORF">UFOPK3662_00662</name>
</gene>
<dbReference type="GO" id="GO:0000166">
    <property type="term" value="F:nucleotide binding"/>
    <property type="evidence" value="ECO:0007669"/>
    <property type="project" value="InterPro"/>
</dbReference>
<accession>A0A6J7HQZ5</accession>
<dbReference type="InterPro" id="IPR041605">
    <property type="entry name" value="Exo_C"/>
</dbReference>
<dbReference type="InterPro" id="IPR012337">
    <property type="entry name" value="RNaseH-like_sf"/>
</dbReference>
<dbReference type="SUPFAM" id="SSF47819">
    <property type="entry name" value="HRDC-like"/>
    <property type="match status" value="1"/>
</dbReference>
<dbReference type="GO" id="GO:0008408">
    <property type="term" value="F:3'-5' exonuclease activity"/>
    <property type="evidence" value="ECO:0007669"/>
    <property type="project" value="InterPro"/>
</dbReference>
<dbReference type="InterPro" id="IPR010997">
    <property type="entry name" value="HRDC-like_sf"/>
</dbReference>